<dbReference type="PROSITE" id="PS51257">
    <property type="entry name" value="PROKAR_LIPOPROTEIN"/>
    <property type="match status" value="1"/>
</dbReference>
<dbReference type="PANTHER" id="PTHR30619:SF1">
    <property type="entry name" value="RECOMBINATION PROTEIN 2"/>
    <property type="match status" value="1"/>
</dbReference>
<accession>A0ABT2TH50</accession>
<dbReference type="SUPFAM" id="SSF57884">
    <property type="entry name" value="Ada DNA repair protein, N-terminal domain (N-Ada 10)"/>
    <property type="match status" value="1"/>
</dbReference>
<proteinExistence type="predicted"/>
<organism evidence="2 3">
    <name type="scientific">Brotonthovivens ammoniilytica</name>
    <dbReference type="NCBI Taxonomy" id="2981725"/>
    <lineage>
        <taxon>Bacteria</taxon>
        <taxon>Bacillati</taxon>
        <taxon>Bacillota</taxon>
        <taxon>Clostridia</taxon>
        <taxon>Lachnospirales</taxon>
        <taxon>Lachnospiraceae</taxon>
        <taxon>Brotonthovivens</taxon>
    </lineage>
</organism>
<evidence type="ECO:0000313" key="3">
    <source>
        <dbReference type="Proteomes" id="UP001652442"/>
    </source>
</evidence>
<dbReference type="CDD" id="cd07731">
    <property type="entry name" value="ComA-like_MBL-fold"/>
    <property type="match status" value="1"/>
</dbReference>
<dbReference type="InterPro" id="IPR036866">
    <property type="entry name" value="RibonucZ/Hydroxyglut_hydro"/>
</dbReference>
<dbReference type="Gene3D" id="3.60.15.10">
    <property type="entry name" value="Ribonuclease Z/Hydroxyacylglutathione hydrolase-like"/>
    <property type="match status" value="1"/>
</dbReference>
<dbReference type="RefSeq" id="WP_158424306.1">
    <property type="nucleotide sequence ID" value="NZ_JAOQJQ010000001.1"/>
</dbReference>
<comment type="caution">
    <text evidence="2">The sequence shown here is derived from an EMBL/GenBank/DDBJ whole genome shotgun (WGS) entry which is preliminary data.</text>
</comment>
<evidence type="ECO:0000259" key="1">
    <source>
        <dbReference type="SMART" id="SM00849"/>
    </source>
</evidence>
<dbReference type="InterPro" id="IPR035451">
    <property type="entry name" value="Ada-like_dom_sf"/>
</dbReference>
<dbReference type="Pfam" id="PF00753">
    <property type="entry name" value="Lactamase_B"/>
    <property type="match status" value="1"/>
</dbReference>
<keyword evidence="3" id="KW-1185">Reference proteome</keyword>
<name>A0ABT2TH50_9FIRM</name>
<dbReference type="EMBL" id="JAOQJQ010000001">
    <property type="protein sequence ID" value="MCU6761510.1"/>
    <property type="molecule type" value="Genomic_DNA"/>
</dbReference>
<reference evidence="2 3" key="1">
    <citation type="journal article" date="2021" name="ISME Commun">
        <title>Automated analysis of genomic sequences facilitates high-throughput and comprehensive description of bacteria.</title>
        <authorList>
            <person name="Hitch T.C.A."/>
        </authorList>
    </citation>
    <scope>NUCLEOTIDE SEQUENCE [LARGE SCALE GENOMIC DNA]</scope>
    <source>
        <strain evidence="2 3">Sanger_109</strain>
    </source>
</reference>
<dbReference type="Gene3D" id="3.40.10.10">
    <property type="entry name" value="DNA Methylphosphotriester Repair Domain"/>
    <property type="match status" value="1"/>
</dbReference>
<dbReference type="InterPro" id="IPR035681">
    <property type="entry name" value="ComA-like_MBL"/>
</dbReference>
<protein>
    <submittedName>
        <fullName evidence="2">MBL fold metallo-hydrolase</fullName>
    </submittedName>
</protein>
<dbReference type="SUPFAM" id="SSF56281">
    <property type="entry name" value="Metallo-hydrolase/oxidoreductase"/>
    <property type="match status" value="1"/>
</dbReference>
<dbReference type="InterPro" id="IPR001279">
    <property type="entry name" value="Metallo-B-lactamas"/>
</dbReference>
<sequence>MKKRTTRERTWLRPIVLLVLLTAVSLFSGCRKEASYEDSSDIKKISQQESVSEAVEAGAVSGDAFTDDLTVRFLDVGQGNAVLAECGGHYMLIDGGDSTKSSYVVSYLKNLGISELDYVVVSHYDDDHLNGLVGVLNKFQCRLVLSPDYQADTKIYQSYLSVMKRKGFLEIHPSVGQTYELGNAEFTIVCPKNYQYEEENDNSIGIRLRYGSNSFLICGDASAESEADMTASGLTLKSDVYMASHHGSSSSGTDQFLKAVDPSAVVISAGFGNPYGHPAKSAMKRIKKTKASLYRTDLQGEIIAVSNGKEITWNTKPSQNYSCGDDVASMDEAKLERESKSRQEKYTYIINTGTEKFHLSGCGSVSQIPAESLRVSHDSRKELMEQGYSPCKVCIDK</sequence>
<evidence type="ECO:0000313" key="2">
    <source>
        <dbReference type="EMBL" id="MCU6761510.1"/>
    </source>
</evidence>
<feature type="domain" description="Metallo-beta-lactamase" evidence="1">
    <location>
        <begin position="78"/>
        <end position="271"/>
    </location>
</feature>
<dbReference type="Proteomes" id="UP001652442">
    <property type="component" value="Unassembled WGS sequence"/>
</dbReference>
<dbReference type="SMART" id="SM00849">
    <property type="entry name" value="Lactamase_B"/>
    <property type="match status" value="1"/>
</dbReference>
<dbReference type="InterPro" id="IPR052159">
    <property type="entry name" value="Competence_DNA_uptake"/>
</dbReference>
<gene>
    <name evidence="2" type="ORF">OCV88_04035</name>
</gene>
<dbReference type="PANTHER" id="PTHR30619">
    <property type="entry name" value="DNA INTERNALIZATION/COMPETENCE PROTEIN COMEC/REC2"/>
    <property type="match status" value="1"/>
</dbReference>